<gene>
    <name evidence="1" type="ORF">FC770_10320</name>
</gene>
<accession>A0A4U2YN82</accession>
<dbReference type="AlphaFoldDB" id="A0A4U2YN82"/>
<dbReference type="GO" id="GO:0006635">
    <property type="term" value="P:fatty acid beta-oxidation"/>
    <property type="evidence" value="ECO:0007669"/>
    <property type="project" value="TreeGrafter"/>
</dbReference>
<dbReference type="CDD" id="cd06558">
    <property type="entry name" value="crotonase-like"/>
    <property type="match status" value="1"/>
</dbReference>
<dbReference type="SUPFAM" id="SSF52096">
    <property type="entry name" value="ClpP/crotonase"/>
    <property type="match status" value="1"/>
</dbReference>
<dbReference type="PANTHER" id="PTHR11941:SF54">
    <property type="entry name" value="ENOYL-COA HYDRATASE, MITOCHONDRIAL"/>
    <property type="match status" value="1"/>
</dbReference>
<dbReference type="Pfam" id="PF00378">
    <property type="entry name" value="ECH_1"/>
    <property type="match status" value="1"/>
</dbReference>
<dbReference type="OrthoDB" id="2988772at2"/>
<dbReference type="EMBL" id="SZPY01000002">
    <property type="protein sequence ID" value="TKI62737.1"/>
    <property type="molecule type" value="Genomic_DNA"/>
</dbReference>
<protein>
    <submittedName>
        <fullName evidence="1">Enoyl-CoA hydratase/isomerase family protein</fullName>
    </submittedName>
</protein>
<keyword evidence="1" id="KW-0413">Isomerase</keyword>
<evidence type="ECO:0000313" key="2">
    <source>
        <dbReference type="Proteomes" id="UP000307808"/>
    </source>
</evidence>
<keyword evidence="2" id="KW-1185">Reference proteome</keyword>
<dbReference type="PANTHER" id="PTHR11941">
    <property type="entry name" value="ENOYL-COA HYDRATASE-RELATED"/>
    <property type="match status" value="1"/>
</dbReference>
<dbReference type="Gene3D" id="3.90.226.10">
    <property type="entry name" value="2-enoyl-CoA Hydratase, Chain A, domain 1"/>
    <property type="match status" value="1"/>
</dbReference>
<dbReference type="GO" id="GO:0016853">
    <property type="term" value="F:isomerase activity"/>
    <property type="evidence" value="ECO:0007669"/>
    <property type="project" value="UniProtKB-KW"/>
</dbReference>
<sequence>MTSSFQGYSVTVDGGLVHLRLDGNEANALGAARYEGITRVASEATEEQVLLLTAAGDSFSAGQNLREYVAAQVQGELTELLTVGTDAVLALLECRATVVAAVQGPAVGGGALLAGAADLVLLSPHARLRLPELELGMPLGASVLERLVGSAAARRMALTGAWVEAREVACLGGARLVAADTLEHEARDLCAQLLAADGRVRAIARRLFSGDERARAAALYRAEVAATIELLG</sequence>
<dbReference type="RefSeq" id="WP_137066006.1">
    <property type="nucleotide sequence ID" value="NZ_CP040748.1"/>
</dbReference>
<dbReference type="InterPro" id="IPR001753">
    <property type="entry name" value="Enoyl-CoA_hydra/iso"/>
</dbReference>
<dbReference type="Proteomes" id="UP000307808">
    <property type="component" value="Unassembled WGS sequence"/>
</dbReference>
<evidence type="ECO:0000313" key="1">
    <source>
        <dbReference type="EMBL" id="TKI62737.1"/>
    </source>
</evidence>
<proteinExistence type="predicted"/>
<dbReference type="InterPro" id="IPR029045">
    <property type="entry name" value="ClpP/crotonase-like_dom_sf"/>
</dbReference>
<reference evidence="1 2" key="1">
    <citation type="submission" date="2019-04" db="EMBL/GenBank/DDBJ databases">
        <authorList>
            <person name="Dong K."/>
        </authorList>
    </citation>
    <scope>NUCLEOTIDE SEQUENCE [LARGE SCALE GENOMIC DNA]</scope>
    <source>
        <strain evidence="2">dk3543</strain>
    </source>
</reference>
<organism evidence="1 2">
    <name type="scientific">Nocardioides jishulii</name>
    <dbReference type="NCBI Taxonomy" id="2575440"/>
    <lineage>
        <taxon>Bacteria</taxon>
        <taxon>Bacillati</taxon>
        <taxon>Actinomycetota</taxon>
        <taxon>Actinomycetes</taxon>
        <taxon>Propionibacteriales</taxon>
        <taxon>Nocardioidaceae</taxon>
        <taxon>Nocardioides</taxon>
    </lineage>
</organism>
<name>A0A4U2YN82_9ACTN</name>
<comment type="caution">
    <text evidence="1">The sequence shown here is derived from an EMBL/GenBank/DDBJ whole genome shotgun (WGS) entry which is preliminary data.</text>
</comment>